<accession>A0A9D4SR74</accession>
<dbReference type="EMBL" id="JABSTV010001253">
    <property type="protein sequence ID" value="KAH7943614.1"/>
    <property type="molecule type" value="Genomic_DNA"/>
</dbReference>
<evidence type="ECO:0000259" key="3">
    <source>
        <dbReference type="Pfam" id="PF20209"/>
    </source>
</evidence>
<feature type="compositionally biased region" description="Polar residues" evidence="1">
    <location>
        <begin position="81"/>
        <end position="108"/>
    </location>
</feature>
<feature type="compositionally biased region" description="Basic and acidic residues" evidence="1">
    <location>
        <begin position="292"/>
        <end position="302"/>
    </location>
</feature>
<evidence type="ECO:0000313" key="4">
    <source>
        <dbReference type="EMBL" id="KAH7943614.1"/>
    </source>
</evidence>
<feature type="region of interest" description="Disordered" evidence="1">
    <location>
        <begin position="175"/>
        <end position="202"/>
    </location>
</feature>
<dbReference type="InterPro" id="IPR046700">
    <property type="entry name" value="DUF6570"/>
</dbReference>
<dbReference type="Pfam" id="PF20209">
    <property type="entry name" value="DUF6570"/>
    <property type="match status" value="1"/>
</dbReference>
<name>A0A9D4SR74_RHISA</name>
<protein>
    <recommendedName>
        <fullName evidence="3">DUF6570 domain-containing protein</fullName>
    </recommendedName>
</protein>
<keyword evidence="2" id="KW-0472">Membrane</keyword>
<feature type="compositionally biased region" description="Polar residues" evidence="1">
    <location>
        <begin position="347"/>
        <end position="358"/>
    </location>
</feature>
<reference evidence="4" key="2">
    <citation type="submission" date="2021-09" db="EMBL/GenBank/DDBJ databases">
        <authorList>
            <person name="Jia N."/>
            <person name="Wang J."/>
            <person name="Shi W."/>
            <person name="Du L."/>
            <person name="Sun Y."/>
            <person name="Zhan W."/>
            <person name="Jiang J."/>
            <person name="Wang Q."/>
            <person name="Zhang B."/>
            <person name="Ji P."/>
            <person name="Sakyi L.B."/>
            <person name="Cui X."/>
            <person name="Yuan T."/>
            <person name="Jiang B."/>
            <person name="Yang W."/>
            <person name="Lam T.T.-Y."/>
            <person name="Chang Q."/>
            <person name="Ding S."/>
            <person name="Wang X."/>
            <person name="Zhu J."/>
            <person name="Ruan X."/>
            <person name="Zhao L."/>
            <person name="Wei J."/>
            <person name="Que T."/>
            <person name="Du C."/>
            <person name="Cheng J."/>
            <person name="Dai P."/>
            <person name="Han X."/>
            <person name="Huang E."/>
            <person name="Gao Y."/>
            <person name="Liu J."/>
            <person name="Shao H."/>
            <person name="Ye R."/>
            <person name="Li L."/>
            <person name="Wei W."/>
            <person name="Wang X."/>
            <person name="Wang C."/>
            <person name="Huo Q."/>
            <person name="Li W."/>
            <person name="Guo W."/>
            <person name="Chen H."/>
            <person name="Chen S."/>
            <person name="Zhou L."/>
            <person name="Zhou L."/>
            <person name="Ni X."/>
            <person name="Tian J."/>
            <person name="Zhou Y."/>
            <person name="Sheng Y."/>
            <person name="Liu T."/>
            <person name="Pan Y."/>
            <person name="Xia L."/>
            <person name="Li J."/>
            <person name="Zhao F."/>
            <person name="Cao W."/>
        </authorList>
    </citation>
    <scope>NUCLEOTIDE SEQUENCE</scope>
    <source>
        <strain evidence="4">Rsan-2018</strain>
        <tissue evidence="4">Larvae</tissue>
    </source>
</reference>
<feature type="region of interest" description="Disordered" evidence="1">
    <location>
        <begin position="217"/>
        <end position="260"/>
    </location>
</feature>
<proteinExistence type="predicted"/>
<feature type="domain" description="DUF6570" evidence="3">
    <location>
        <begin position="607"/>
        <end position="682"/>
    </location>
</feature>
<sequence>MKGRKRERRSKSKGKGRKSSSKRTSPAESVASSPSEASESVLWTQASVGTRTEGEDEPSRAHTNTGTAFQAENRLSGDEGPTQSTVSSALSSDTTSQATPAGQTTPRVMSQRHRAISGPDVSSTKRPSNTQGIHRAESVQPDTRNRAAAKAPSAAAGVQKAFSDSDLVALSTTMSTTAGDVSPSSTRNSSTSQSRTSSLRKRKKIRVPGFFRMRDRHHRHHDKHKVLTPTSPTPKEHDRAMGKKKPTAAVDTRVSQESGTPIRHSVTLQGKYFEEKAISRPEAPSAFTPVVRHRENAEDSLPKKSTFPGGPQTPVSEAASRDRTMTLSPPLSPTLTSTPLRSPGTSWTSIITRDTSGRTTPRTAAILSLLRRASRDVPSPATEGQNARSLKCLDRLSTVSEIRWACDDDEPRLDASAAVLPAASSTTPEARSRSKRVQGKNVYFSDERDDPDLLRVPDVPLSAAPYNIRSSKLPRFMNLKDTHPGHPYRKSIIAVMVLSPVLIFVFLIAALVLKQHSGLRRLKMFHVTDDLKKSCRNGNNAEAAISGCLLAVEQMSYDMDWFGDPCLELDQFVCGKWRSWNPYRGTYRQNDHGELKLCRTFRETVVRGPVPQFSVTNAFKYRDKPASLPRLFELEERMVSPRIPFMNIRRLTHGYGQYGIRGNVIYMRIDVQETLKLLPRSVPKDAGLDAHF</sequence>
<keyword evidence="2" id="KW-0812">Transmembrane</keyword>
<reference evidence="4" key="1">
    <citation type="journal article" date="2020" name="Cell">
        <title>Large-Scale Comparative Analyses of Tick Genomes Elucidate Their Genetic Diversity and Vector Capacities.</title>
        <authorList>
            <consortium name="Tick Genome and Microbiome Consortium (TIGMIC)"/>
            <person name="Jia N."/>
            <person name="Wang J."/>
            <person name="Shi W."/>
            <person name="Du L."/>
            <person name="Sun Y."/>
            <person name="Zhan W."/>
            <person name="Jiang J.F."/>
            <person name="Wang Q."/>
            <person name="Zhang B."/>
            <person name="Ji P."/>
            <person name="Bell-Sakyi L."/>
            <person name="Cui X.M."/>
            <person name="Yuan T.T."/>
            <person name="Jiang B.G."/>
            <person name="Yang W.F."/>
            <person name="Lam T.T."/>
            <person name="Chang Q.C."/>
            <person name="Ding S.J."/>
            <person name="Wang X.J."/>
            <person name="Zhu J.G."/>
            <person name="Ruan X.D."/>
            <person name="Zhao L."/>
            <person name="Wei J.T."/>
            <person name="Ye R.Z."/>
            <person name="Que T.C."/>
            <person name="Du C.H."/>
            <person name="Zhou Y.H."/>
            <person name="Cheng J.X."/>
            <person name="Dai P.F."/>
            <person name="Guo W.B."/>
            <person name="Han X.H."/>
            <person name="Huang E.J."/>
            <person name="Li L.F."/>
            <person name="Wei W."/>
            <person name="Gao Y.C."/>
            <person name="Liu J.Z."/>
            <person name="Shao H.Z."/>
            <person name="Wang X."/>
            <person name="Wang C.C."/>
            <person name="Yang T.C."/>
            <person name="Huo Q.B."/>
            <person name="Li W."/>
            <person name="Chen H.Y."/>
            <person name="Chen S.E."/>
            <person name="Zhou L.G."/>
            <person name="Ni X.B."/>
            <person name="Tian J.H."/>
            <person name="Sheng Y."/>
            <person name="Liu T."/>
            <person name="Pan Y.S."/>
            <person name="Xia L.Y."/>
            <person name="Li J."/>
            <person name="Zhao F."/>
            <person name="Cao W.C."/>
        </authorList>
    </citation>
    <scope>NUCLEOTIDE SEQUENCE</scope>
    <source>
        <strain evidence="4">Rsan-2018</strain>
    </source>
</reference>
<organism evidence="4 5">
    <name type="scientific">Rhipicephalus sanguineus</name>
    <name type="common">Brown dog tick</name>
    <name type="synonym">Ixodes sanguineus</name>
    <dbReference type="NCBI Taxonomy" id="34632"/>
    <lineage>
        <taxon>Eukaryota</taxon>
        <taxon>Metazoa</taxon>
        <taxon>Ecdysozoa</taxon>
        <taxon>Arthropoda</taxon>
        <taxon>Chelicerata</taxon>
        <taxon>Arachnida</taxon>
        <taxon>Acari</taxon>
        <taxon>Parasitiformes</taxon>
        <taxon>Ixodida</taxon>
        <taxon>Ixodoidea</taxon>
        <taxon>Ixodidae</taxon>
        <taxon>Rhipicephalinae</taxon>
        <taxon>Rhipicephalus</taxon>
        <taxon>Rhipicephalus</taxon>
    </lineage>
</organism>
<dbReference type="VEuPathDB" id="VectorBase:RSAN_040572"/>
<evidence type="ECO:0000313" key="5">
    <source>
        <dbReference type="Proteomes" id="UP000821837"/>
    </source>
</evidence>
<feature type="transmembrane region" description="Helical" evidence="2">
    <location>
        <begin position="492"/>
        <end position="513"/>
    </location>
</feature>
<feature type="compositionally biased region" description="Low complexity" evidence="1">
    <location>
        <begin position="182"/>
        <end position="197"/>
    </location>
</feature>
<feature type="region of interest" description="Disordered" evidence="1">
    <location>
        <begin position="292"/>
        <end position="358"/>
    </location>
</feature>
<keyword evidence="5" id="KW-1185">Reference proteome</keyword>
<feature type="region of interest" description="Disordered" evidence="1">
    <location>
        <begin position="1"/>
        <end position="162"/>
    </location>
</feature>
<feature type="compositionally biased region" description="Polar residues" evidence="1">
    <location>
        <begin position="120"/>
        <end position="132"/>
    </location>
</feature>
<feature type="compositionally biased region" description="Basic residues" evidence="1">
    <location>
        <begin position="1"/>
        <end position="21"/>
    </location>
</feature>
<evidence type="ECO:0000256" key="1">
    <source>
        <dbReference type="SAM" id="MobiDB-lite"/>
    </source>
</evidence>
<feature type="compositionally biased region" description="Low complexity" evidence="1">
    <location>
        <begin position="22"/>
        <end position="41"/>
    </location>
</feature>
<evidence type="ECO:0000256" key="2">
    <source>
        <dbReference type="SAM" id="Phobius"/>
    </source>
</evidence>
<feature type="compositionally biased region" description="Basic residues" evidence="1">
    <location>
        <begin position="217"/>
        <end position="226"/>
    </location>
</feature>
<dbReference type="Proteomes" id="UP000821837">
    <property type="component" value="Unassembled WGS sequence"/>
</dbReference>
<feature type="compositionally biased region" description="Low complexity" evidence="1">
    <location>
        <begin position="326"/>
        <end position="346"/>
    </location>
</feature>
<feature type="compositionally biased region" description="Polar residues" evidence="1">
    <location>
        <begin position="61"/>
        <end position="70"/>
    </location>
</feature>
<keyword evidence="2" id="KW-1133">Transmembrane helix</keyword>
<gene>
    <name evidence="4" type="ORF">HPB52_009514</name>
</gene>
<dbReference type="AlphaFoldDB" id="A0A9D4SR74"/>
<comment type="caution">
    <text evidence="4">The sequence shown here is derived from an EMBL/GenBank/DDBJ whole genome shotgun (WGS) entry which is preliminary data.</text>
</comment>